<protein>
    <submittedName>
        <fullName evidence="1">Uncharacterized protein</fullName>
    </submittedName>
</protein>
<reference evidence="1 2" key="1">
    <citation type="journal article" date="2023" name="Nucleic Acids Res.">
        <title>The hologenome of Daphnia magna reveals possible DNA methylation and microbiome-mediated evolution of the host genome.</title>
        <authorList>
            <person name="Chaturvedi A."/>
            <person name="Li X."/>
            <person name="Dhandapani V."/>
            <person name="Marshall H."/>
            <person name="Kissane S."/>
            <person name="Cuenca-Cambronero M."/>
            <person name="Asole G."/>
            <person name="Calvet F."/>
            <person name="Ruiz-Romero M."/>
            <person name="Marangio P."/>
            <person name="Guigo R."/>
            <person name="Rago D."/>
            <person name="Mirbahai L."/>
            <person name="Eastwood N."/>
            <person name="Colbourne J.K."/>
            <person name="Zhou J."/>
            <person name="Mallon E."/>
            <person name="Orsini L."/>
        </authorList>
    </citation>
    <scope>NUCLEOTIDE SEQUENCE [LARGE SCALE GENOMIC DNA]</scope>
    <source>
        <strain evidence="1">LRV0_1</strain>
    </source>
</reference>
<organism evidence="1 2">
    <name type="scientific">Daphnia magna</name>
    <dbReference type="NCBI Taxonomy" id="35525"/>
    <lineage>
        <taxon>Eukaryota</taxon>
        <taxon>Metazoa</taxon>
        <taxon>Ecdysozoa</taxon>
        <taxon>Arthropoda</taxon>
        <taxon>Crustacea</taxon>
        <taxon>Branchiopoda</taxon>
        <taxon>Diplostraca</taxon>
        <taxon>Cladocera</taxon>
        <taxon>Anomopoda</taxon>
        <taxon>Daphniidae</taxon>
        <taxon>Daphnia</taxon>
    </lineage>
</organism>
<accession>A0ABR0B727</accession>
<comment type="caution">
    <text evidence="1">The sequence shown here is derived from an EMBL/GenBank/DDBJ whole genome shotgun (WGS) entry which is preliminary data.</text>
</comment>
<name>A0ABR0B727_9CRUS</name>
<keyword evidence="2" id="KW-1185">Reference proteome</keyword>
<evidence type="ECO:0000313" key="2">
    <source>
        <dbReference type="Proteomes" id="UP001234178"/>
    </source>
</evidence>
<gene>
    <name evidence="1" type="ORF">OUZ56_029526</name>
</gene>
<sequence>MSSTLVGWGGILGKDGTNSEKAVVQNDTINTRPLTFVSEDDNEPLTPKQLISEYGQRQKHTIDEEEIEYSDRVTLIKREKKLRNRLATC</sequence>
<evidence type="ECO:0000313" key="1">
    <source>
        <dbReference type="EMBL" id="KAK4037493.1"/>
    </source>
</evidence>
<dbReference type="Proteomes" id="UP001234178">
    <property type="component" value="Unassembled WGS sequence"/>
</dbReference>
<proteinExistence type="predicted"/>
<dbReference type="EMBL" id="JAOYFB010000040">
    <property type="protein sequence ID" value="KAK4037493.1"/>
    <property type="molecule type" value="Genomic_DNA"/>
</dbReference>